<dbReference type="GO" id="GO:0004072">
    <property type="term" value="F:aspartate kinase activity"/>
    <property type="evidence" value="ECO:0007669"/>
    <property type="project" value="UniProtKB-EC"/>
</dbReference>
<dbReference type="InterPro" id="IPR018717">
    <property type="entry name" value="DUF2241"/>
</dbReference>
<feature type="domain" description="DUF2241" evidence="1">
    <location>
        <begin position="5"/>
        <end position="72"/>
    </location>
</feature>
<dbReference type="SUPFAM" id="SSF55021">
    <property type="entry name" value="ACT-like"/>
    <property type="match status" value="2"/>
</dbReference>
<dbReference type="EC" id="2.7.2.4" evidence="3"/>
<reference evidence="3 4" key="1">
    <citation type="submission" date="2024-05" db="EMBL/GenBank/DDBJ databases">
        <authorList>
            <person name="Duchaud E."/>
        </authorList>
    </citation>
    <scope>NUCLEOTIDE SEQUENCE [LARGE SCALE GENOMIC DNA]</scope>
    <source>
        <strain evidence="3">Ena-SAMPLE-TAB-13-05-2024-13:56:06:370-140305</strain>
    </source>
</reference>
<name>A0ABP1F9Y8_9FLAO</name>
<evidence type="ECO:0000259" key="2">
    <source>
        <dbReference type="Pfam" id="PF13840"/>
    </source>
</evidence>
<organism evidence="3 4">
    <name type="scientific">Tenacibaculum vairaonense</name>
    <dbReference type="NCBI Taxonomy" id="3137860"/>
    <lineage>
        <taxon>Bacteria</taxon>
        <taxon>Pseudomonadati</taxon>
        <taxon>Bacteroidota</taxon>
        <taxon>Flavobacteriia</taxon>
        <taxon>Flavobacteriales</taxon>
        <taxon>Flavobacteriaceae</taxon>
        <taxon>Tenacibaculum</taxon>
    </lineage>
</organism>
<protein>
    <submittedName>
        <fullName evidence="3">Aspartate kinase</fullName>
        <ecNumber evidence="3">2.7.2.4</ecNumber>
    </submittedName>
</protein>
<dbReference type="Pfam" id="PF13840">
    <property type="entry name" value="ACT_7"/>
    <property type="match status" value="1"/>
</dbReference>
<evidence type="ECO:0000313" key="3">
    <source>
        <dbReference type="EMBL" id="CAL2106498.1"/>
    </source>
</evidence>
<accession>A0ABP1F9Y8</accession>
<dbReference type="EMBL" id="CAXJRC010000015">
    <property type="protein sequence ID" value="CAL2106498.1"/>
    <property type="molecule type" value="Genomic_DNA"/>
</dbReference>
<keyword evidence="3" id="KW-0808">Transferase</keyword>
<dbReference type="InterPro" id="IPR045865">
    <property type="entry name" value="ACT-like_dom_sf"/>
</dbReference>
<dbReference type="PANTHER" id="PTHR39199:SF1">
    <property type="entry name" value="BLR5128 PROTEIN"/>
    <property type="match status" value="1"/>
</dbReference>
<feature type="domain" description="CASTOR ACT" evidence="2">
    <location>
        <begin position="73"/>
        <end position="129"/>
    </location>
</feature>
<keyword evidence="3" id="KW-0418">Kinase</keyword>
<comment type="caution">
    <text evidence="3">The sequence shown here is derived from an EMBL/GenBank/DDBJ whole genome shotgun (WGS) entry which is preliminary data.</text>
</comment>
<evidence type="ECO:0000313" key="4">
    <source>
        <dbReference type="Proteomes" id="UP001497602"/>
    </source>
</evidence>
<dbReference type="Proteomes" id="UP001497602">
    <property type="component" value="Unassembled WGS sequence"/>
</dbReference>
<evidence type="ECO:0000259" key="1">
    <source>
        <dbReference type="Pfam" id="PF10000"/>
    </source>
</evidence>
<dbReference type="RefSeq" id="WP_348738258.1">
    <property type="nucleotide sequence ID" value="NZ_CAXJRC010000015.1"/>
</dbReference>
<keyword evidence="4" id="KW-1185">Reference proteome</keyword>
<gene>
    <name evidence="3" type="ORF">T190115A13A_230027</name>
</gene>
<dbReference type="InterPro" id="IPR027795">
    <property type="entry name" value="CASTOR_ACT_dom"/>
</dbReference>
<sequence length="135" mass="15061">MIKNTGVKNLQELLKNMKPILNEGNYVFTSVNDINSIPRELAICEMREQEGHTVILLKEKADQLGLTYEYIASWITLTVHSSLEAVGLTATFATALGNNNISCNVVAGYYHDHIFIDKKDTEKAMEVLTSLSKTI</sequence>
<dbReference type="PANTHER" id="PTHR39199">
    <property type="entry name" value="BLR5128 PROTEIN"/>
    <property type="match status" value="1"/>
</dbReference>
<proteinExistence type="predicted"/>
<dbReference type="Gene3D" id="3.30.2130.10">
    <property type="entry name" value="VC0802-like"/>
    <property type="match status" value="1"/>
</dbReference>
<dbReference type="Pfam" id="PF10000">
    <property type="entry name" value="ACT_3"/>
    <property type="match status" value="1"/>
</dbReference>